<proteinExistence type="predicted"/>
<dbReference type="Proteomes" id="UP000192578">
    <property type="component" value="Unassembled WGS sequence"/>
</dbReference>
<evidence type="ECO:0000313" key="1">
    <source>
        <dbReference type="EMBL" id="OQV24212.1"/>
    </source>
</evidence>
<feature type="non-terminal residue" evidence="1">
    <location>
        <position position="19"/>
    </location>
</feature>
<evidence type="ECO:0000313" key="2">
    <source>
        <dbReference type="Proteomes" id="UP000192578"/>
    </source>
</evidence>
<organism evidence="1 2">
    <name type="scientific">Hypsibius exemplaris</name>
    <name type="common">Freshwater tardigrade</name>
    <dbReference type="NCBI Taxonomy" id="2072580"/>
    <lineage>
        <taxon>Eukaryota</taxon>
        <taxon>Metazoa</taxon>
        <taxon>Ecdysozoa</taxon>
        <taxon>Tardigrada</taxon>
        <taxon>Eutardigrada</taxon>
        <taxon>Parachela</taxon>
        <taxon>Hypsibioidea</taxon>
        <taxon>Hypsibiidae</taxon>
        <taxon>Hypsibius</taxon>
    </lineage>
</organism>
<keyword evidence="2" id="KW-1185">Reference proteome</keyword>
<name>A0A1W0XA70_HYPEX</name>
<accession>A0A1W0XA70</accession>
<comment type="caution">
    <text evidence="1">The sequence shown here is derived from an EMBL/GenBank/DDBJ whole genome shotgun (WGS) entry which is preliminary data.</text>
</comment>
<gene>
    <name evidence="1" type="ORF">BV898_01757</name>
</gene>
<protein>
    <submittedName>
        <fullName evidence="1">Uncharacterized protein</fullName>
    </submittedName>
</protein>
<sequence length="19" mass="2186">MNNEHLAEDFELLAIGEQL</sequence>
<dbReference type="EMBL" id="MTYJ01000007">
    <property type="protein sequence ID" value="OQV24212.1"/>
    <property type="molecule type" value="Genomic_DNA"/>
</dbReference>
<dbReference type="AlphaFoldDB" id="A0A1W0XA70"/>
<reference evidence="2" key="1">
    <citation type="submission" date="2017-01" db="EMBL/GenBank/DDBJ databases">
        <title>Comparative genomics of anhydrobiosis in the tardigrade Hypsibius dujardini.</title>
        <authorList>
            <person name="Yoshida Y."/>
            <person name="Koutsovoulos G."/>
            <person name="Laetsch D."/>
            <person name="Stevens L."/>
            <person name="Kumar S."/>
            <person name="Horikawa D."/>
            <person name="Ishino K."/>
            <person name="Komine S."/>
            <person name="Tomita M."/>
            <person name="Blaxter M."/>
            <person name="Arakawa K."/>
        </authorList>
    </citation>
    <scope>NUCLEOTIDE SEQUENCE [LARGE SCALE GENOMIC DNA]</scope>
    <source>
        <strain evidence="2">Z151</strain>
    </source>
</reference>